<sequence>MITNPPTNHVRPFKSTRIHADLAVGGGGLSGVCAAIAAARAGLKVVLVQDRPVLGGNGSSEVRLWILGATSHMGNNNRWAREGGIIDEFMVENTHRNREGNPVFVDALLLDMVRREPNITLLLNTIVHDLEKSDADTIRSIRAFNPQNATEYTITAPLFCDATGDGAIGFLAGAAFRMGAEKRDEFGELMAPGDEFGELLGHSLYFYSRDTGKPVTFTPPSFALDDITKIPRYKNFSAAEQGCKLWWVEYGGRMDTVHDTEEIKWELWKVIYGVWNHIKNSGLFPEAETMTLEWVGQLAGKRESRRFEGDTMLVQRDLIEQIPHPDDVSFGGWAIDLHPADGVYSPKDGCTQYHAKGVYGIPYRTMYSRNIQNLFLAGRIISASHVAYGSTRVMATCGHNAAAVGLAAALCKKHNALPRDLAAGEKLAELQRELLKRGQYIPGLALNDPADLAPKAKLAATSALTLAALPPNGQYRRLDASWAMMIPVVPGPAPRVTYQVRAAEATTVKVELRISSKPGNHTPDTTLATREIKTPAGDSNLELDFPDPNNPQSAIRIPHSCYAFYIIHANPLVETAISDKRVTGILALTHAANKAVAKSAVQTPEPDSGVETFEFWLPQRRPNGENLACVIEPPVALHNVENLVSGIDRPVSAPNAWAASPDDNAPAVTLAWDAPQKIRRVAIAFDTDYDHPMESVQMGHPESDMPFCVSKYTIRDAATNRALVEVTGNYLSLREHVLPEPVTTSSLRIEVAHPTPNIPAALFAVRVYAE</sequence>
<reference evidence="6 7" key="1">
    <citation type="journal article" date="2018" name="Syst. Appl. Microbiol.">
        <title>Ereboglobus luteus gen. nov. sp. nov. from cockroach guts, and new insights into the oxygen relationship of the genera Opitutus and Didymococcus (Verrucomicrobia: Opitutaceae).</title>
        <authorList>
            <person name="Tegtmeier D."/>
            <person name="Belitz A."/>
            <person name="Radek R."/>
            <person name="Heimerl T."/>
            <person name="Brune A."/>
        </authorList>
    </citation>
    <scope>NUCLEOTIDE SEQUENCE [LARGE SCALE GENOMIC DNA]</scope>
    <source>
        <strain evidence="6 7">Ho45</strain>
    </source>
</reference>
<keyword evidence="1" id="KW-0004">4Fe-4S</keyword>
<dbReference type="GO" id="GO:0051539">
    <property type="term" value="F:4 iron, 4 sulfur cluster binding"/>
    <property type="evidence" value="ECO:0007669"/>
    <property type="project" value="UniProtKB-KW"/>
</dbReference>
<evidence type="ECO:0000256" key="4">
    <source>
        <dbReference type="ARBA" id="ARBA00023004"/>
    </source>
</evidence>
<proteinExistence type="predicted"/>
<keyword evidence="5" id="KW-0411">Iron-sulfur</keyword>
<organism evidence="6 7">
    <name type="scientific">Ereboglobus luteus</name>
    <dbReference type="NCBI Taxonomy" id="1796921"/>
    <lineage>
        <taxon>Bacteria</taxon>
        <taxon>Pseudomonadati</taxon>
        <taxon>Verrucomicrobiota</taxon>
        <taxon>Opitutia</taxon>
        <taxon>Opitutales</taxon>
        <taxon>Opitutaceae</taxon>
        <taxon>Ereboglobus</taxon>
    </lineage>
</organism>
<evidence type="ECO:0000256" key="1">
    <source>
        <dbReference type="ARBA" id="ARBA00022485"/>
    </source>
</evidence>
<dbReference type="PANTHER" id="PTHR43498:SF1">
    <property type="entry name" value="COB--COM HETERODISULFIDE REDUCTASE IRON-SULFUR SUBUNIT A"/>
    <property type="match status" value="1"/>
</dbReference>
<dbReference type="Gene3D" id="3.50.50.60">
    <property type="entry name" value="FAD/NAD(P)-binding domain"/>
    <property type="match status" value="1"/>
</dbReference>
<dbReference type="AlphaFoldDB" id="A0A2U8E4J8"/>
<dbReference type="EMBL" id="CP023004">
    <property type="protein sequence ID" value="AWI09474.1"/>
    <property type="molecule type" value="Genomic_DNA"/>
</dbReference>
<keyword evidence="4" id="KW-0408">Iron</keyword>
<dbReference type="InterPro" id="IPR039650">
    <property type="entry name" value="HdrA-like"/>
</dbReference>
<dbReference type="Proteomes" id="UP000244896">
    <property type="component" value="Chromosome"/>
</dbReference>
<keyword evidence="3" id="KW-0560">Oxidoreductase</keyword>
<dbReference type="PANTHER" id="PTHR43498">
    <property type="entry name" value="FERREDOXIN:COB-COM HETERODISULFIDE REDUCTASE SUBUNIT A"/>
    <property type="match status" value="1"/>
</dbReference>
<dbReference type="GO" id="GO:0046872">
    <property type="term" value="F:metal ion binding"/>
    <property type="evidence" value="ECO:0007669"/>
    <property type="project" value="UniProtKB-KW"/>
</dbReference>
<dbReference type="InterPro" id="IPR036188">
    <property type="entry name" value="FAD/NAD-bd_sf"/>
</dbReference>
<evidence type="ECO:0000256" key="5">
    <source>
        <dbReference type="ARBA" id="ARBA00023014"/>
    </source>
</evidence>
<dbReference type="GO" id="GO:0016491">
    <property type="term" value="F:oxidoreductase activity"/>
    <property type="evidence" value="ECO:0007669"/>
    <property type="project" value="UniProtKB-KW"/>
</dbReference>
<gene>
    <name evidence="6" type="ORF">CKA38_09635</name>
</gene>
<keyword evidence="2" id="KW-0479">Metal-binding</keyword>
<accession>A0A2U8E4J8</accession>
<evidence type="ECO:0000313" key="6">
    <source>
        <dbReference type="EMBL" id="AWI09474.1"/>
    </source>
</evidence>
<dbReference type="KEGG" id="elut:CKA38_09635"/>
<dbReference type="OrthoDB" id="9759982at2"/>
<evidence type="ECO:0000313" key="7">
    <source>
        <dbReference type="Proteomes" id="UP000244896"/>
    </source>
</evidence>
<evidence type="ECO:0000256" key="2">
    <source>
        <dbReference type="ARBA" id="ARBA00022723"/>
    </source>
</evidence>
<dbReference type="SUPFAM" id="SSF51905">
    <property type="entry name" value="FAD/NAD(P)-binding domain"/>
    <property type="match status" value="1"/>
</dbReference>
<dbReference type="Pfam" id="PF12831">
    <property type="entry name" value="FAD_oxidored"/>
    <property type="match status" value="1"/>
</dbReference>
<name>A0A2U8E4J8_9BACT</name>
<evidence type="ECO:0000256" key="3">
    <source>
        <dbReference type="ARBA" id="ARBA00023002"/>
    </source>
</evidence>
<keyword evidence="7" id="KW-1185">Reference proteome</keyword>
<protein>
    <submittedName>
        <fullName evidence="6">FAD-binding dehydrogenase</fullName>
    </submittedName>
</protein>
<dbReference type="RefSeq" id="WP_108825283.1">
    <property type="nucleotide sequence ID" value="NZ_CP023004.1"/>
</dbReference>